<gene>
    <name evidence="1" type="ORF">EV147_1833</name>
</gene>
<dbReference type="InterPro" id="IPR011055">
    <property type="entry name" value="Dup_hybrid_motif"/>
</dbReference>
<name>A0A4V2FI74_9BURK</name>
<comment type="caution">
    <text evidence="1">The sequence shown here is derived from an EMBL/GenBank/DDBJ whole genome shotgun (WGS) entry which is preliminary data.</text>
</comment>
<proteinExistence type="predicted"/>
<protein>
    <submittedName>
        <fullName evidence="1">Putative chitinase</fullName>
    </submittedName>
</protein>
<dbReference type="InterPro" id="IPR023346">
    <property type="entry name" value="Lysozyme-like_dom_sf"/>
</dbReference>
<dbReference type="RefSeq" id="WP_235844637.1">
    <property type="nucleotide sequence ID" value="NZ_SGXM01000001.1"/>
</dbReference>
<evidence type="ECO:0000313" key="2">
    <source>
        <dbReference type="Proteomes" id="UP000291078"/>
    </source>
</evidence>
<sequence length="802" mass="89650">MLISPPFLPDTDPVSNDPACTDPMMDVVDRFALGNHGVYPIAMDGRWHCGTHLAPHPSTEAVRAIADGEVVAYRVAAKPVSDGREAPDGSLPLNTNTGFVLLRHKTDTGDGRSITFYSLYMHLLDMRAQEAIHAQPANPPAVGSGSALPRWLLRPTEGVKIGDGKLKVYRKDMLGYRGRRHGHPHLHFEIFLTDADFDAYFGRTQLGRAEPVTPAGADCWGRMYYVIPGEQEFVSTPPGKASASYFPELQTGSLAAGSTLHVEVFFHLGQRYTRSWIEINGQRTLLTPTPVKDPYDDYEYNLFRRATALYPRCPSAGYELLRFGRVLSPELPALTATESQTWVAVTFDAEGNQGYLDISRAEIQKLSDADFPRFTGWQKIEEGRPPFTADGVCDHQALRQIVETVESAMTPEQRLLPADQQAEQLTAYIHGNEAVRDQLKGFVCHAPSEWDKGNNTQRYGRLNEPEGFFGKRKAIDPDGYSKFIGLVERLQFLEQVPGLGGGQKFWFFHPLAFIRHFRRCGWLSVRELTQTLPRRSSPEAGGHIPWQRAYTRWTEGAGSPKSMPPGIGMAMNRMWLKYGFTTPLRQAHFLSQIFKETGALTLTTEGGGERYFRTMYEVITPEEAGDDYDTKLPWLKKMGLLKNRDRAAYSAGRPDDVSDKAIELGNTEEGDGARFRGRGLIHLTGRQKYTDYQKFAGKDFTADANSTLISAQAKFCTDSAGYFWTSKFMNSKNSGAYRGGFNIHRRTDLGSGYKNVLAITKAVNGGANGLSERFEYFQHAYYLMGDKKSSSNPETRQLEPSE</sequence>
<dbReference type="Proteomes" id="UP000291078">
    <property type="component" value="Unassembled WGS sequence"/>
</dbReference>
<organism evidence="1 2">
    <name type="scientific">Cupriavidus agavae</name>
    <dbReference type="NCBI Taxonomy" id="1001822"/>
    <lineage>
        <taxon>Bacteria</taxon>
        <taxon>Pseudomonadati</taxon>
        <taxon>Pseudomonadota</taxon>
        <taxon>Betaproteobacteria</taxon>
        <taxon>Burkholderiales</taxon>
        <taxon>Burkholderiaceae</taxon>
        <taxon>Cupriavidus</taxon>
    </lineage>
</organism>
<dbReference type="Gene3D" id="1.10.530.10">
    <property type="match status" value="1"/>
</dbReference>
<dbReference type="AlphaFoldDB" id="A0A4V2FI74"/>
<reference evidence="1 2" key="1">
    <citation type="journal article" date="2015" name="Stand. Genomic Sci.">
        <title>Genomic Encyclopedia of Bacterial and Archaeal Type Strains, Phase III: the genomes of soil and plant-associated and newly described type strains.</title>
        <authorList>
            <person name="Whitman W.B."/>
            <person name="Woyke T."/>
            <person name="Klenk H.P."/>
            <person name="Zhou Y."/>
            <person name="Lilburn T.G."/>
            <person name="Beck B.J."/>
            <person name="De Vos P."/>
            <person name="Vandamme P."/>
            <person name="Eisen J.A."/>
            <person name="Garrity G."/>
            <person name="Hugenholtz P."/>
            <person name="Kyrpides N.C."/>
        </authorList>
    </citation>
    <scope>NUCLEOTIDE SEQUENCE [LARGE SCALE GENOMIC DNA]</scope>
    <source>
        <strain evidence="1 2">ASC-9842</strain>
    </source>
</reference>
<evidence type="ECO:0000313" key="1">
    <source>
        <dbReference type="EMBL" id="RZT42789.1"/>
    </source>
</evidence>
<keyword evidence="2" id="KW-1185">Reference proteome</keyword>
<dbReference type="EMBL" id="SGXM01000001">
    <property type="protein sequence ID" value="RZT42789.1"/>
    <property type="molecule type" value="Genomic_DNA"/>
</dbReference>
<dbReference type="Gene3D" id="2.70.70.10">
    <property type="entry name" value="Glucose Permease (Domain IIA)"/>
    <property type="match status" value="1"/>
</dbReference>
<dbReference type="SUPFAM" id="SSF53955">
    <property type="entry name" value="Lysozyme-like"/>
    <property type="match status" value="1"/>
</dbReference>
<dbReference type="CDD" id="cd12797">
    <property type="entry name" value="M23_peptidase"/>
    <property type="match status" value="1"/>
</dbReference>
<accession>A0A4V2FI74</accession>